<name>A0A0F9AJN8_9ZZZZ</name>
<organism evidence="2">
    <name type="scientific">marine sediment metagenome</name>
    <dbReference type="NCBI Taxonomy" id="412755"/>
    <lineage>
        <taxon>unclassified sequences</taxon>
        <taxon>metagenomes</taxon>
        <taxon>ecological metagenomes</taxon>
    </lineage>
</organism>
<feature type="compositionally biased region" description="Pro residues" evidence="1">
    <location>
        <begin position="183"/>
        <end position="213"/>
    </location>
</feature>
<protein>
    <submittedName>
        <fullName evidence="2">Uncharacterized protein</fullName>
    </submittedName>
</protein>
<feature type="compositionally biased region" description="Pro residues" evidence="1">
    <location>
        <begin position="220"/>
        <end position="251"/>
    </location>
</feature>
<evidence type="ECO:0000256" key="1">
    <source>
        <dbReference type="SAM" id="MobiDB-lite"/>
    </source>
</evidence>
<feature type="non-terminal residue" evidence="2">
    <location>
        <position position="452"/>
    </location>
</feature>
<dbReference type="PRINTS" id="PR01217">
    <property type="entry name" value="PRICHEXTENSN"/>
</dbReference>
<gene>
    <name evidence="2" type="ORF">LCGC14_2641980</name>
</gene>
<dbReference type="EMBL" id="LAZR01045584">
    <property type="protein sequence ID" value="KKK98515.1"/>
    <property type="molecule type" value="Genomic_DNA"/>
</dbReference>
<dbReference type="AlphaFoldDB" id="A0A0F9AJN8"/>
<feature type="non-terminal residue" evidence="2">
    <location>
        <position position="1"/>
    </location>
</feature>
<comment type="caution">
    <text evidence="2">The sequence shown here is derived from an EMBL/GenBank/DDBJ whole genome shotgun (WGS) entry which is preliminary data.</text>
</comment>
<reference evidence="2" key="1">
    <citation type="journal article" date="2015" name="Nature">
        <title>Complex archaea that bridge the gap between prokaryotes and eukaryotes.</title>
        <authorList>
            <person name="Spang A."/>
            <person name="Saw J.H."/>
            <person name="Jorgensen S.L."/>
            <person name="Zaremba-Niedzwiedzka K."/>
            <person name="Martijn J."/>
            <person name="Lind A.E."/>
            <person name="van Eijk R."/>
            <person name="Schleper C."/>
            <person name="Guy L."/>
            <person name="Ettema T.J."/>
        </authorList>
    </citation>
    <scope>NUCLEOTIDE SEQUENCE</scope>
</reference>
<accession>A0A0F9AJN8</accession>
<proteinExistence type="predicted"/>
<feature type="region of interest" description="Disordered" evidence="1">
    <location>
        <begin position="178"/>
        <end position="251"/>
    </location>
</feature>
<sequence length="452" mass="48694">GFTVNDIINSGLLEKLIERGDQQSLNFLLNQFTDYAGRQLTVQNLLSNELGPMRALVSSNNPEIHRIFQEFQDHGLEAHHFQQAASLQERYPGPVAPPTSPAAFHTLVSKTNQASSPEEKEARVQHLASVIETHGSELAEAISESVTKNIEEMIGTGSATFDSGTAPMAIQIPTLQATKGAQPPAPTPPPPQPVPTPLQPSPTPQLQPSPTPTIPALQPSSPPQPAPQEEPTVPLQPSPRPVVTPSLPSPLPVGELTKIVKEASEAGAEAAFKMQAEILQHPTIAQVKAPSQQALKTFLTNVDSLAVAQALAAINPKDMNQLMQGKLNPGAVGTLLMSYAGQAPTNKTTQWARAIGNILAKTTASSQMQAQMPPKYDTFSEQVEAAFEDLKKYPDAPIKLLAKKMQVKDCEQKTHDALCREVAKKIIYVHSDKIPSTDNAKCSRYTKKLSSD</sequence>
<evidence type="ECO:0000313" key="2">
    <source>
        <dbReference type="EMBL" id="KKK98515.1"/>
    </source>
</evidence>